<dbReference type="InterPro" id="IPR007507">
    <property type="entry name" value="Glycos_transf_N"/>
</dbReference>
<evidence type="ECO:0000256" key="3">
    <source>
        <dbReference type="ARBA" id="ARBA00019077"/>
    </source>
</evidence>
<dbReference type="InterPro" id="IPR038107">
    <property type="entry name" value="Glycos_transf_N_sf"/>
</dbReference>
<protein>
    <recommendedName>
        <fullName evidence="3 7">3-deoxy-D-manno-octulosonic acid transferase</fullName>
        <shortName evidence="7">Kdo transferase</shortName>
        <ecNumber evidence="2 7">2.4.99.12</ecNumber>
    </recommendedName>
    <alternativeName>
        <fullName evidence="5 7">Lipid IV(A) 3-deoxy-D-manno-octulosonic acid transferase</fullName>
    </alternativeName>
</protein>
<dbReference type="EMBL" id="JACLHY010000031">
    <property type="protein sequence ID" value="MBC8770292.1"/>
    <property type="molecule type" value="Genomic_DNA"/>
</dbReference>
<dbReference type="PANTHER" id="PTHR42755:SF1">
    <property type="entry name" value="3-DEOXY-D-MANNO-OCTULOSONIC ACID TRANSFERASE, MITOCHONDRIAL-RELATED"/>
    <property type="match status" value="1"/>
</dbReference>
<dbReference type="EC" id="2.4.99.12" evidence="2 7"/>
<proteinExistence type="inferred from homology"/>
<keyword evidence="4 7" id="KW-0808">Transferase</keyword>
<evidence type="ECO:0000256" key="5">
    <source>
        <dbReference type="ARBA" id="ARBA00031445"/>
    </source>
</evidence>
<dbReference type="Gene3D" id="3.40.50.11720">
    <property type="entry name" value="3-Deoxy-D-manno-octulosonic-acid transferase, N-terminal domain"/>
    <property type="match status" value="1"/>
</dbReference>
<keyword evidence="10" id="KW-1185">Reference proteome</keyword>
<dbReference type="InterPro" id="IPR039901">
    <property type="entry name" value="Kdotransferase"/>
</dbReference>
<comment type="subcellular location">
    <subcellularLocation>
        <location evidence="7">Cell membrane</location>
    </subcellularLocation>
</comment>
<dbReference type="Gene3D" id="3.40.50.2000">
    <property type="entry name" value="Glycogen Phosphorylase B"/>
    <property type="match status" value="1"/>
</dbReference>
<organism evidence="9 10">
    <name type="scientific">Arenibacter arenosicollis</name>
    <dbReference type="NCBI Taxonomy" id="2762274"/>
    <lineage>
        <taxon>Bacteria</taxon>
        <taxon>Pseudomonadati</taxon>
        <taxon>Bacteroidota</taxon>
        <taxon>Flavobacteriia</taxon>
        <taxon>Flavobacteriales</taxon>
        <taxon>Flavobacteriaceae</taxon>
        <taxon>Arenibacter</taxon>
    </lineage>
</organism>
<evidence type="ECO:0000313" key="9">
    <source>
        <dbReference type="EMBL" id="MBC8770292.1"/>
    </source>
</evidence>
<evidence type="ECO:0000256" key="4">
    <source>
        <dbReference type="ARBA" id="ARBA00022679"/>
    </source>
</evidence>
<name>A0ABR7QSX1_9FLAO</name>
<gene>
    <name evidence="9" type="ORF">H4O18_20000</name>
</gene>
<evidence type="ECO:0000256" key="1">
    <source>
        <dbReference type="ARBA" id="ARBA00004713"/>
    </source>
</evidence>
<keyword evidence="7" id="KW-1003">Cell membrane</keyword>
<dbReference type="Proteomes" id="UP000618952">
    <property type="component" value="Unassembled WGS sequence"/>
</dbReference>
<evidence type="ECO:0000256" key="6">
    <source>
        <dbReference type="ARBA" id="ARBA00049183"/>
    </source>
</evidence>
<sequence length="414" mass="46571">MFAIYNFAVQLSALFLELIALFHPKIKLFVEGRKGVQSYLQKNIAKGDQIIWIHTASLGEFEQGLPIIEQLKKDYPAYRILVTFFSPSGYEVKKNTAAADMVTYLPMDTPKKAKKFLDIVDPKLVIFVKYEIWPNYLKTLGQRKTPTILISALFKDNQIYFKSFGGFMRKALGNFTHIFVQDSKSIALLNGIGIKNTDISGDTRFDRVIEILQRDNTLKFMEEFKSNTQTLVAGSTWPEDEAILVPYINSGESHLKFVLAPHNIKLEHINKLRASINKKTVLFSEIENIGNKDLTDYDVLIVDTIGLLTKIYSYADISYVGGGFATGLHNTLEPAVHGIPVIIGPNFKGFKEAEDLVIKGGILIVKSKMEFNTLMNELLGDLEYLSKTGNINGTYVSENKGASVQIMTYIRTLL</sequence>
<dbReference type="GO" id="GO:0016740">
    <property type="term" value="F:transferase activity"/>
    <property type="evidence" value="ECO:0007669"/>
    <property type="project" value="UniProtKB-KW"/>
</dbReference>
<evidence type="ECO:0000313" key="10">
    <source>
        <dbReference type="Proteomes" id="UP000618952"/>
    </source>
</evidence>
<reference evidence="9 10" key="1">
    <citation type="submission" date="2020-08" db="EMBL/GenBank/DDBJ databases">
        <title>Arenibacter gaetbuli sp. nov., isolated from a sand dune.</title>
        <authorList>
            <person name="Park S."/>
            <person name="Yoon J.-H."/>
        </authorList>
    </citation>
    <scope>NUCLEOTIDE SEQUENCE [LARGE SCALE GENOMIC DNA]</scope>
    <source>
        <strain evidence="9 10">BSSL-BM3</strain>
    </source>
</reference>
<comment type="pathway">
    <text evidence="1 7">Bacterial outer membrane biogenesis; LPS core biosynthesis.</text>
</comment>
<keyword evidence="7" id="KW-0448">Lipopolysaccharide biosynthesis</keyword>
<comment type="catalytic activity">
    <reaction evidence="6 7">
        <text>lipid IVA (E. coli) + CMP-3-deoxy-beta-D-manno-octulosonate = alpha-Kdo-(2-&gt;6)-lipid IVA (E. coli) + CMP + H(+)</text>
        <dbReference type="Rhea" id="RHEA:28066"/>
        <dbReference type="ChEBI" id="CHEBI:15378"/>
        <dbReference type="ChEBI" id="CHEBI:58603"/>
        <dbReference type="ChEBI" id="CHEBI:60364"/>
        <dbReference type="ChEBI" id="CHEBI:60377"/>
        <dbReference type="ChEBI" id="CHEBI:85987"/>
        <dbReference type="EC" id="2.4.99.12"/>
    </reaction>
</comment>
<evidence type="ECO:0000256" key="7">
    <source>
        <dbReference type="RuleBase" id="RU365103"/>
    </source>
</evidence>
<comment type="caution">
    <text evidence="9">The sequence shown here is derived from an EMBL/GenBank/DDBJ whole genome shotgun (WGS) entry which is preliminary data.</text>
</comment>
<accession>A0ABR7QSX1</accession>
<dbReference type="RefSeq" id="WP_187588008.1">
    <property type="nucleotide sequence ID" value="NZ_JACLHY010000031.1"/>
</dbReference>
<dbReference type="PANTHER" id="PTHR42755">
    <property type="entry name" value="3-DEOXY-MANNO-OCTULOSONATE CYTIDYLYLTRANSFERASE"/>
    <property type="match status" value="1"/>
</dbReference>
<dbReference type="Pfam" id="PF04413">
    <property type="entry name" value="Glycos_transf_N"/>
    <property type="match status" value="1"/>
</dbReference>
<feature type="domain" description="3-deoxy-D-manno-octulosonic-acid transferase N-terminal" evidence="8">
    <location>
        <begin position="45"/>
        <end position="206"/>
    </location>
</feature>
<keyword evidence="7" id="KW-0472">Membrane</keyword>
<evidence type="ECO:0000256" key="2">
    <source>
        <dbReference type="ARBA" id="ARBA00012621"/>
    </source>
</evidence>
<evidence type="ECO:0000259" key="8">
    <source>
        <dbReference type="Pfam" id="PF04413"/>
    </source>
</evidence>
<comment type="function">
    <text evidence="7">Involved in lipopolysaccharide (LPS) biosynthesis. Catalyzes the transfer of 3-deoxy-D-manno-octulosonate (Kdo) residue(s) from CMP-Kdo to lipid IV(A), the tetraacyldisaccharide-1,4'-bisphosphate precursor of lipid A.</text>
</comment>
<comment type="similarity">
    <text evidence="7">Belongs to the glycosyltransferase group 1 family.</text>
</comment>